<evidence type="ECO:0000256" key="8">
    <source>
        <dbReference type="ARBA" id="ARBA00022927"/>
    </source>
</evidence>
<sequence length="268" mass="30515">MSRRYLLLKQYRFPRFYDDAGQVVDLTPVPSGIIHIHLRTIFWKAYRRGYKKGLKMGHEEGLEQGEEKGQKEGFRDGQNKGYQMGFSEGLQTGKSEAEHLLAVLNQLWRHLSSMEGENWETLGRYLVTLIRDTCQKVVMDELRTSAKSLEKLVQDTLSLMPRVDDLRIIVHPRDKLAVERLSDQFPEQWQIVTDSSITEGGCLIKAGSGDADARVETRLDSCLDEIETEVLQPTKRKKIPKAYIAPVEVPVDASVKRSLKDVTQPADS</sequence>
<evidence type="ECO:0000256" key="1">
    <source>
        <dbReference type="ARBA" id="ARBA00003041"/>
    </source>
</evidence>
<dbReference type="EMBL" id="JAMFLX010000006">
    <property type="protein sequence ID" value="MCL6269543.1"/>
    <property type="molecule type" value="Genomic_DNA"/>
</dbReference>
<reference evidence="11 12" key="1">
    <citation type="submission" date="2022-05" db="EMBL/GenBank/DDBJ databases">
        <authorList>
            <person name="Park J.-S."/>
        </authorList>
    </citation>
    <scope>NUCLEOTIDE SEQUENCE [LARGE SCALE GENOMIC DNA]</scope>
    <source>
        <strain evidence="11 12">2012CJ34-2</strain>
    </source>
</reference>
<keyword evidence="9" id="KW-1006">Bacterial flagellum protein export</keyword>
<keyword evidence="8" id="KW-0653">Protein transport</keyword>
<evidence type="ECO:0000313" key="11">
    <source>
        <dbReference type="EMBL" id="MCL6269543.1"/>
    </source>
</evidence>
<proteinExistence type="inferred from homology"/>
<keyword evidence="5" id="KW-0813">Transport</keyword>
<accession>A0ABT0PE09</accession>
<organism evidence="11 12">
    <name type="scientific">Parendozoicomonas callyspongiae</name>
    <dbReference type="NCBI Taxonomy" id="2942213"/>
    <lineage>
        <taxon>Bacteria</taxon>
        <taxon>Pseudomonadati</taxon>
        <taxon>Pseudomonadota</taxon>
        <taxon>Gammaproteobacteria</taxon>
        <taxon>Oceanospirillales</taxon>
        <taxon>Endozoicomonadaceae</taxon>
        <taxon>Parendozoicomonas</taxon>
    </lineage>
</organism>
<evidence type="ECO:0000313" key="12">
    <source>
        <dbReference type="Proteomes" id="UP001203338"/>
    </source>
</evidence>
<keyword evidence="12" id="KW-1185">Reference proteome</keyword>
<evidence type="ECO:0000259" key="10">
    <source>
        <dbReference type="Pfam" id="PF02108"/>
    </source>
</evidence>
<feature type="domain" description="Flagellar assembly protein FliH/Type III secretion system HrpE" evidence="10">
    <location>
        <begin position="100"/>
        <end position="221"/>
    </location>
</feature>
<comment type="similarity">
    <text evidence="3">Belongs to the FliH family.</text>
</comment>
<dbReference type="PANTHER" id="PTHR34982">
    <property type="entry name" value="YOP PROTEINS TRANSLOCATION PROTEIN L"/>
    <property type="match status" value="1"/>
</dbReference>
<dbReference type="SUPFAM" id="SSF160527">
    <property type="entry name" value="V-type ATPase subunit E-like"/>
    <property type="match status" value="1"/>
</dbReference>
<evidence type="ECO:0000256" key="6">
    <source>
        <dbReference type="ARBA" id="ARBA00022490"/>
    </source>
</evidence>
<gene>
    <name evidence="11" type="ORF">M3P05_06260</name>
</gene>
<dbReference type="PANTHER" id="PTHR34982:SF1">
    <property type="entry name" value="FLAGELLAR ASSEMBLY PROTEIN FLIH"/>
    <property type="match status" value="1"/>
</dbReference>
<evidence type="ECO:0000256" key="9">
    <source>
        <dbReference type="ARBA" id="ARBA00023225"/>
    </source>
</evidence>
<dbReference type="InterPro" id="IPR051472">
    <property type="entry name" value="T3SS_Stator/FliH"/>
</dbReference>
<dbReference type="InterPro" id="IPR018035">
    <property type="entry name" value="Flagellar_FliH/T3SS_HrpE"/>
</dbReference>
<evidence type="ECO:0000256" key="5">
    <source>
        <dbReference type="ARBA" id="ARBA00022448"/>
    </source>
</evidence>
<dbReference type="Proteomes" id="UP001203338">
    <property type="component" value="Unassembled WGS sequence"/>
</dbReference>
<name>A0ABT0PE09_9GAMM</name>
<keyword evidence="7" id="KW-1005">Bacterial flagellum biogenesis</keyword>
<keyword evidence="6" id="KW-0963">Cytoplasm</keyword>
<comment type="caution">
    <text evidence="11">The sequence shown here is derived from an EMBL/GenBank/DDBJ whole genome shotgun (WGS) entry which is preliminary data.</text>
</comment>
<protein>
    <recommendedName>
        <fullName evidence="4">Flagellar assembly protein FliH</fullName>
    </recommendedName>
</protein>
<evidence type="ECO:0000256" key="4">
    <source>
        <dbReference type="ARBA" id="ARBA00016507"/>
    </source>
</evidence>
<comment type="subcellular location">
    <subcellularLocation>
        <location evidence="2">Cytoplasm</location>
    </subcellularLocation>
</comment>
<dbReference type="Pfam" id="PF02108">
    <property type="entry name" value="FliH"/>
    <property type="match status" value="1"/>
</dbReference>
<evidence type="ECO:0000256" key="7">
    <source>
        <dbReference type="ARBA" id="ARBA00022795"/>
    </source>
</evidence>
<dbReference type="InterPro" id="IPR000563">
    <property type="entry name" value="Flag_FliH"/>
</dbReference>
<evidence type="ECO:0000256" key="3">
    <source>
        <dbReference type="ARBA" id="ARBA00006602"/>
    </source>
</evidence>
<evidence type="ECO:0000256" key="2">
    <source>
        <dbReference type="ARBA" id="ARBA00004496"/>
    </source>
</evidence>
<dbReference type="RefSeq" id="WP_249698583.1">
    <property type="nucleotide sequence ID" value="NZ_JAMFLX010000006.1"/>
</dbReference>
<comment type="function">
    <text evidence="1">Needed for flagellar regrowth and assembly.</text>
</comment>
<dbReference type="PRINTS" id="PR01003">
    <property type="entry name" value="FLGFLIH"/>
</dbReference>